<comment type="caution">
    <text evidence="6">The sequence shown here is derived from an EMBL/GenBank/DDBJ whole genome shotgun (WGS) entry which is preliminary data.</text>
</comment>
<feature type="coiled-coil region" evidence="3">
    <location>
        <begin position="75"/>
        <end position="105"/>
    </location>
</feature>
<dbReference type="GO" id="GO:0003700">
    <property type="term" value="F:DNA-binding transcription factor activity"/>
    <property type="evidence" value="ECO:0007669"/>
    <property type="project" value="InterPro"/>
</dbReference>
<evidence type="ECO:0000259" key="5">
    <source>
        <dbReference type="PROSITE" id="PS50888"/>
    </source>
</evidence>
<keyword evidence="3" id="KW-0175">Coiled coil</keyword>
<dbReference type="SUPFAM" id="SSF47459">
    <property type="entry name" value="HLH, helix-loop-helix DNA-binding domain"/>
    <property type="match status" value="1"/>
</dbReference>
<dbReference type="PANTHER" id="PTHR46772:SF8">
    <property type="entry name" value="TRANSCRIPTION FACTOR BHLH95"/>
    <property type="match status" value="1"/>
</dbReference>
<sequence>MKHYISPTSEMHHSPIRCTGVSGVQSQAVWLQRFKRKKHISDERQRRVVMNSLIETLQTLLPAPSSPRRDRYAVLVESARNIDILNEKIKELSSLKEEVMKMVSKEGIHEATSSDSISQSSGDGSGENSQLGIILSRKISKNHRDFAVTIRCPRIRTTMCHVLKIFILHNFEVTNASFSFASDEHVIVNVHAQIPSGLQDDFEELKVKLDNLFNDISSLEMEVKMKYLH</sequence>
<dbReference type="Proteomes" id="UP000825935">
    <property type="component" value="Chromosome 8"/>
</dbReference>
<dbReference type="InterPro" id="IPR036638">
    <property type="entry name" value="HLH_DNA-bd_sf"/>
</dbReference>
<evidence type="ECO:0000256" key="2">
    <source>
        <dbReference type="ARBA" id="ARBA00023163"/>
    </source>
</evidence>
<dbReference type="GO" id="GO:0046983">
    <property type="term" value="F:protein dimerization activity"/>
    <property type="evidence" value="ECO:0007669"/>
    <property type="project" value="InterPro"/>
</dbReference>
<evidence type="ECO:0000256" key="3">
    <source>
        <dbReference type="SAM" id="Coils"/>
    </source>
</evidence>
<feature type="domain" description="BHLH" evidence="5">
    <location>
        <begin position="34"/>
        <end position="85"/>
    </location>
</feature>
<protein>
    <recommendedName>
        <fullName evidence="5">BHLH domain-containing protein</fullName>
    </recommendedName>
</protein>
<organism evidence="6 7">
    <name type="scientific">Ceratopteris richardii</name>
    <name type="common">Triangle waterfern</name>
    <dbReference type="NCBI Taxonomy" id="49495"/>
    <lineage>
        <taxon>Eukaryota</taxon>
        <taxon>Viridiplantae</taxon>
        <taxon>Streptophyta</taxon>
        <taxon>Embryophyta</taxon>
        <taxon>Tracheophyta</taxon>
        <taxon>Polypodiopsida</taxon>
        <taxon>Polypodiidae</taxon>
        <taxon>Polypodiales</taxon>
        <taxon>Pteridineae</taxon>
        <taxon>Pteridaceae</taxon>
        <taxon>Parkerioideae</taxon>
        <taxon>Ceratopteris</taxon>
    </lineage>
</organism>
<dbReference type="Pfam" id="PF00010">
    <property type="entry name" value="HLH"/>
    <property type="match status" value="1"/>
</dbReference>
<gene>
    <name evidence="6" type="ORF">KP509_08G050900</name>
</gene>
<evidence type="ECO:0000313" key="7">
    <source>
        <dbReference type="Proteomes" id="UP000825935"/>
    </source>
</evidence>
<evidence type="ECO:0000256" key="1">
    <source>
        <dbReference type="ARBA" id="ARBA00023015"/>
    </source>
</evidence>
<dbReference type="AlphaFoldDB" id="A0A8T2UDX2"/>
<evidence type="ECO:0000256" key="4">
    <source>
        <dbReference type="SAM" id="MobiDB-lite"/>
    </source>
</evidence>
<keyword evidence="7" id="KW-1185">Reference proteome</keyword>
<dbReference type="OrthoDB" id="1927122at2759"/>
<dbReference type="InterPro" id="IPR044278">
    <property type="entry name" value="BHLH95-like"/>
</dbReference>
<dbReference type="PANTHER" id="PTHR46772">
    <property type="entry name" value="BHLH DOMAIN-CONTAINING PROTEIN"/>
    <property type="match status" value="1"/>
</dbReference>
<name>A0A8T2UDX2_CERRI</name>
<keyword evidence="2" id="KW-0804">Transcription</keyword>
<dbReference type="EMBL" id="CM035413">
    <property type="protein sequence ID" value="KAH7431484.1"/>
    <property type="molecule type" value="Genomic_DNA"/>
</dbReference>
<dbReference type="InterPro" id="IPR011598">
    <property type="entry name" value="bHLH_dom"/>
</dbReference>
<reference evidence="6" key="1">
    <citation type="submission" date="2021-08" db="EMBL/GenBank/DDBJ databases">
        <title>WGS assembly of Ceratopteris richardii.</title>
        <authorList>
            <person name="Marchant D.B."/>
            <person name="Chen G."/>
            <person name="Jenkins J."/>
            <person name="Shu S."/>
            <person name="Leebens-Mack J."/>
            <person name="Grimwood J."/>
            <person name="Schmutz J."/>
            <person name="Soltis P."/>
            <person name="Soltis D."/>
            <person name="Chen Z.-H."/>
        </authorList>
    </citation>
    <scope>NUCLEOTIDE SEQUENCE</scope>
    <source>
        <strain evidence="6">Whitten #5841</strain>
        <tissue evidence="6">Leaf</tissue>
    </source>
</reference>
<feature type="compositionally biased region" description="Low complexity" evidence="4">
    <location>
        <begin position="113"/>
        <end position="122"/>
    </location>
</feature>
<keyword evidence="1" id="KW-0805">Transcription regulation</keyword>
<feature type="region of interest" description="Disordered" evidence="4">
    <location>
        <begin position="110"/>
        <end position="129"/>
    </location>
</feature>
<proteinExistence type="predicted"/>
<accession>A0A8T2UDX2</accession>
<evidence type="ECO:0000313" key="6">
    <source>
        <dbReference type="EMBL" id="KAH7431484.1"/>
    </source>
</evidence>
<dbReference type="PROSITE" id="PS50888">
    <property type="entry name" value="BHLH"/>
    <property type="match status" value="1"/>
</dbReference>
<dbReference type="Gene3D" id="4.10.280.10">
    <property type="entry name" value="Helix-loop-helix DNA-binding domain"/>
    <property type="match status" value="1"/>
</dbReference>